<dbReference type="AlphaFoldDB" id="A0A1G8I065"/>
<proteinExistence type="predicted"/>
<dbReference type="EMBL" id="FNCP01000027">
    <property type="protein sequence ID" value="SDI12273.1"/>
    <property type="molecule type" value="Genomic_DNA"/>
</dbReference>
<gene>
    <name evidence="2" type="ORF">SAMN05443529_1272</name>
</gene>
<evidence type="ECO:0000313" key="2">
    <source>
        <dbReference type="EMBL" id="SDI12273.1"/>
    </source>
</evidence>
<protein>
    <submittedName>
        <fullName evidence="2">Uncharacterized protein</fullName>
    </submittedName>
</protein>
<evidence type="ECO:0000313" key="3">
    <source>
        <dbReference type="Proteomes" id="UP000198656"/>
    </source>
</evidence>
<dbReference type="RefSeq" id="WP_014901796.1">
    <property type="nucleotide sequence ID" value="NZ_FNCP01000027.1"/>
</dbReference>
<keyword evidence="3" id="KW-1185">Reference proteome</keyword>
<dbReference type="Proteomes" id="UP000198656">
    <property type="component" value="Unassembled WGS sequence"/>
</dbReference>
<sequence>MSYMTLTIAMGLVLIFAYWSRSRQIKNEKRRKSKTTDVYPLSRTKSQAKLRRIK</sequence>
<accession>A0A1G8I065</accession>
<organism evidence="2 3">
    <name type="scientific">Desulfosporosinus hippei DSM 8344</name>
    <dbReference type="NCBI Taxonomy" id="1121419"/>
    <lineage>
        <taxon>Bacteria</taxon>
        <taxon>Bacillati</taxon>
        <taxon>Bacillota</taxon>
        <taxon>Clostridia</taxon>
        <taxon>Eubacteriales</taxon>
        <taxon>Desulfitobacteriaceae</taxon>
        <taxon>Desulfosporosinus</taxon>
    </lineage>
</organism>
<name>A0A1G8I065_9FIRM</name>
<reference evidence="3" key="1">
    <citation type="submission" date="2016-10" db="EMBL/GenBank/DDBJ databases">
        <authorList>
            <person name="Varghese N."/>
            <person name="Submissions S."/>
        </authorList>
    </citation>
    <scope>NUCLEOTIDE SEQUENCE [LARGE SCALE GENOMIC DNA]</scope>
    <source>
        <strain evidence="3">DSM 8344</strain>
    </source>
</reference>
<evidence type="ECO:0000256" key="1">
    <source>
        <dbReference type="SAM" id="MobiDB-lite"/>
    </source>
</evidence>
<feature type="region of interest" description="Disordered" evidence="1">
    <location>
        <begin position="29"/>
        <end position="54"/>
    </location>
</feature>